<sequence length="284" mass="31801">MELADAKAAGTIGFMGRALVQATLPYREPSADLRAWGRRAGNVSLVIQPGMYFDENNEAQSIGFPYGSYPRLLLAWIATEAFRTKSRQLVLGNRLTDFLESLGYTSQNGGPRGNITRIREQMKRLFAAHIAIVYGGGQGSDFAHKPFLIADDTELWWDPQRPDQAGLWQSTVTLSERFYDEVVSTPVPIDLRALRALRQSPMALDLYCWLTYRMFSLKAPVTVPWEALKLQFGSEAGRDRKFKEGISKQLQQVLSVYPAGVRPTKAGLELSPSKTSVPRLVTDW</sequence>
<comment type="caution">
    <text evidence="1">The sequence shown here is derived from an EMBL/GenBank/DDBJ whole genome shotgun (WGS) entry which is preliminary data.</text>
</comment>
<organism evidence="1 2">
    <name type="scientific">Ralstonia thomasii</name>
    <dbReference type="NCBI Taxonomy" id="3058596"/>
    <lineage>
        <taxon>Bacteria</taxon>
        <taxon>Pseudomonadati</taxon>
        <taxon>Pseudomonadota</taxon>
        <taxon>Betaproteobacteria</taxon>
        <taxon>Burkholderiales</taxon>
        <taxon>Burkholderiaceae</taxon>
        <taxon>Ralstonia</taxon>
    </lineage>
</organism>
<reference evidence="1" key="1">
    <citation type="submission" date="2023-07" db="EMBL/GenBank/DDBJ databases">
        <authorList>
            <person name="Peeters C."/>
        </authorList>
    </citation>
    <scope>NUCLEOTIDE SEQUENCE</scope>
    <source>
        <strain evidence="1">R-77560</strain>
    </source>
</reference>
<gene>
    <name evidence="1" type="ORF">R77560_04111</name>
</gene>
<proteinExistence type="predicted"/>
<dbReference type="Pfam" id="PF04796">
    <property type="entry name" value="RepA_C"/>
    <property type="match status" value="1"/>
</dbReference>
<name>A0AAD2F2D1_9RALS</name>
<dbReference type="InterPro" id="IPR006881">
    <property type="entry name" value="RepA_C"/>
</dbReference>
<evidence type="ECO:0000313" key="1">
    <source>
        <dbReference type="EMBL" id="CAJ0804655.1"/>
    </source>
</evidence>
<dbReference type="AlphaFoldDB" id="A0AAD2F2D1"/>
<evidence type="ECO:0008006" key="3">
    <source>
        <dbReference type="Google" id="ProtNLM"/>
    </source>
</evidence>
<dbReference type="Proteomes" id="UP001189756">
    <property type="component" value="Unassembled WGS sequence"/>
</dbReference>
<accession>A0AAD2F2D1</accession>
<dbReference type="EMBL" id="CATZAZ010000011">
    <property type="protein sequence ID" value="CAJ0804655.1"/>
    <property type="molecule type" value="Genomic_DNA"/>
</dbReference>
<protein>
    <recommendedName>
        <fullName evidence="3">RepA replicase protein</fullName>
    </recommendedName>
</protein>
<evidence type="ECO:0000313" key="2">
    <source>
        <dbReference type="Proteomes" id="UP001189756"/>
    </source>
</evidence>